<feature type="region of interest" description="Disordered" evidence="1">
    <location>
        <begin position="1"/>
        <end position="61"/>
    </location>
</feature>
<reference evidence="2 3" key="1">
    <citation type="submission" date="2020-08" db="EMBL/GenBank/DDBJ databases">
        <authorList>
            <person name="Hejnol A."/>
        </authorList>
    </citation>
    <scope>NUCLEOTIDE SEQUENCE [LARGE SCALE GENOMIC DNA]</scope>
</reference>
<protein>
    <submittedName>
        <fullName evidence="2">DgyrCDS9500</fullName>
    </submittedName>
</protein>
<name>A0A7I8VX63_9ANNE</name>
<dbReference type="Proteomes" id="UP000549394">
    <property type="component" value="Unassembled WGS sequence"/>
</dbReference>
<keyword evidence="3" id="KW-1185">Reference proteome</keyword>
<dbReference type="EMBL" id="CAJFCJ010000013">
    <property type="protein sequence ID" value="CAD5120951.1"/>
    <property type="molecule type" value="Genomic_DNA"/>
</dbReference>
<gene>
    <name evidence="2" type="ORF">DGYR_LOCUS8958</name>
</gene>
<comment type="caution">
    <text evidence="2">The sequence shown here is derived from an EMBL/GenBank/DDBJ whole genome shotgun (WGS) entry which is preliminary data.</text>
</comment>
<accession>A0A7I8VX63</accession>
<feature type="compositionally biased region" description="Polar residues" evidence="1">
    <location>
        <begin position="33"/>
        <end position="45"/>
    </location>
</feature>
<evidence type="ECO:0000256" key="1">
    <source>
        <dbReference type="SAM" id="MobiDB-lite"/>
    </source>
</evidence>
<dbReference type="AlphaFoldDB" id="A0A7I8VX63"/>
<proteinExistence type="predicted"/>
<evidence type="ECO:0000313" key="2">
    <source>
        <dbReference type="EMBL" id="CAD5120951.1"/>
    </source>
</evidence>
<sequence length="115" mass="12965">MMNPNSYQKVSEKPDNDSGSTDSDISLEDMYSLTDNGNVNNSSKGQGKKNRASPFPTLSGGPSYQDIFNIDILQSQIEHLRLKFILTRNKLRAEVKFLSNLEEHIDSLQKEMGKK</sequence>
<organism evidence="2 3">
    <name type="scientific">Dimorphilus gyrociliatus</name>
    <dbReference type="NCBI Taxonomy" id="2664684"/>
    <lineage>
        <taxon>Eukaryota</taxon>
        <taxon>Metazoa</taxon>
        <taxon>Spiralia</taxon>
        <taxon>Lophotrochozoa</taxon>
        <taxon>Annelida</taxon>
        <taxon>Polychaeta</taxon>
        <taxon>Polychaeta incertae sedis</taxon>
        <taxon>Dinophilidae</taxon>
        <taxon>Dimorphilus</taxon>
    </lineage>
</organism>
<evidence type="ECO:0000313" key="3">
    <source>
        <dbReference type="Proteomes" id="UP000549394"/>
    </source>
</evidence>